<evidence type="ECO:0000313" key="14">
    <source>
        <dbReference type="Proteomes" id="UP000316621"/>
    </source>
</evidence>
<accession>A0A4Y7L893</accession>
<dbReference type="GO" id="GO:0010268">
    <property type="term" value="P:brassinosteroid homeostasis"/>
    <property type="evidence" value="ECO:0007669"/>
    <property type="project" value="EnsemblPlants"/>
</dbReference>
<keyword evidence="5 11" id="KW-1133">Transmembrane helix</keyword>
<dbReference type="STRING" id="3469.A0A4Y7L893"/>
<comment type="similarity">
    <text evidence="3 11">Belongs to the steroid 5-alpha reductase family.</text>
</comment>
<dbReference type="Pfam" id="PF02544">
    <property type="entry name" value="Steroid_dh"/>
    <property type="match status" value="1"/>
</dbReference>
<dbReference type="InterPro" id="IPR039357">
    <property type="entry name" value="SRD5A/TECR"/>
</dbReference>
<feature type="transmembrane region" description="Helical" evidence="11">
    <location>
        <begin position="150"/>
        <end position="169"/>
    </location>
</feature>
<comment type="subcellular location">
    <subcellularLocation>
        <location evidence="1">Membrane</location>
        <topology evidence="1">Multi-pass membrane protein</topology>
    </subcellularLocation>
</comment>
<dbReference type="Gramene" id="RZC81723">
    <property type="protein sequence ID" value="RZC81723"/>
    <property type="gene ID" value="C5167_044305"/>
</dbReference>
<evidence type="ECO:0000256" key="10">
    <source>
        <dbReference type="ARBA" id="ARBA00060577"/>
    </source>
</evidence>
<keyword evidence="11" id="KW-0444">Lipid biosynthesis</keyword>
<dbReference type="PANTHER" id="PTHR10556:SF43">
    <property type="entry name" value="STEROID 5-ALPHA-REDUCTASE DET2"/>
    <property type="match status" value="1"/>
</dbReference>
<comment type="function">
    <text evidence="11">Involved in a reduction step in the biosynthesis of the plant steroid, brassinolide.</text>
</comment>
<evidence type="ECO:0000256" key="9">
    <source>
        <dbReference type="ARBA" id="ARBA00048164"/>
    </source>
</evidence>
<evidence type="ECO:0000259" key="12">
    <source>
        <dbReference type="Pfam" id="PF02544"/>
    </source>
</evidence>
<dbReference type="PANTHER" id="PTHR10556">
    <property type="entry name" value="3-OXO-5-ALPHA-STEROID 4-DEHYDROGENASE"/>
    <property type="match status" value="1"/>
</dbReference>
<dbReference type="AlphaFoldDB" id="A0A4Y7L893"/>
<feature type="transmembrane region" description="Helical" evidence="11">
    <location>
        <begin position="110"/>
        <end position="130"/>
    </location>
</feature>
<name>A0A4Y7L893_PAPSO</name>
<evidence type="ECO:0000256" key="1">
    <source>
        <dbReference type="ARBA" id="ARBA00004141"/>
    </source>
</evidence>
<comment type="pathway">
    <text evidence="10">Steroid biosynthesis.</text>
</comment>
<gene>
    <name evidence="13" type="ORF">C5167_044305</name>
</gene>
<dbReference type="InterPro" id="IPR001104">
    <property type="entry name" value="3-oxo-5_a-steroid_4-DH_C"/>
</dbReference>
<dbReference type="OrthoDB" id="5788137at2759"/>
<keyword evidence="7 11" id="KW-0472">Membrane</keyword>
<evidence type="ECO:0000313" key="13">
    <source>
        <dbReference type="EMBL" id="RZC81723.1"/>
    </source>
</evidence>
<evidence type="ECO:0000256" key="3">
    <source>
        <dbReference type="ARBA" id="ARBA00007742"/>
    </source>
</evidence>
<feature type="transmembrane region" description="Helical" evidence="11">
    <location>
        <begin position="48"/>
        <end position="65"/>
    </location>
</feature>
<dbReference type="GO" id="GO:0016020">
    <property type="term" value="C:membrane"/>
    <property type="evidence" value="ECO:0007669"/>
    <property type="project" value="UniProtKB-SubCell"/>
</dbReference>
<feature type="transmembrane region" description="Helical" evidence="11">
    <location>
        <begin position="77"/>
        <end position="98"/>
    </location>
</feature>
<dbReference type="EMBL" id="CM010724">
    <property type="protein sequence ID" value="RZC81723.1"/>
    <property type="molecule type" value="Genomic_DNA"/>
</dbReference>
<dbReference type="Proteomes" id="UP000316621">
    <property type="component" value="Chromosome 10"/>
</dbReference>
<reference evidence="13 14" key="1">
    <citation type="journal article" date="2018" name="Science">
        <title>The opium poppy genome and morphinan production.</title>
        <authorList>
            <person name="Guo L."/>
            <person name="Winzer T."/>
            <person name="Yang X."/>
            <person name="Li Y."/>
            <person name="Ning Z."/>
            <person name="He Z."/>
            <person name="Teodor R."/>
            <person name="Lu Y."/>
            <person name="Bowser T.A."/>
            <person name="Graham I.A."/>
            <person name="Ye K."/>
        </authorList>
    </citation>
    <scope>NUCLEOTIDE SEQUENCE [LARGE SCALE GENOMIC DNA]</scope>
    <source>
        <strain evidence="14">cv. HN1</strain>
        <tissue evidence="13">Leaves</tissue>
    </source>
</reference>
<dbReference type="PROSITE" id="PS50244">
    <property type="entry name" value="S5A_REDUCTASE"/>
    <property type="match status" value="1"/>
</dbReference>
<dbReference type="Gene3D" id="1.20.120.1630">
    <property type="match status" value="1"/>
</dbReference>
<keyword evidence="11" id="KW-0443">Lipid metabolism</keyword>
<keyword evidence="4 11" id="KW-0812">Transmembrane</keyword>
<evidence type="ECO:0000256" key="7">
    <source>
        <dbReference type="ARBA" id="ARBA00023136"/>
    </source>
</evidence>
<evidence type="ECO:0000256" key="8">
    <source>
        <dbReference type="ARBA" id="ARBA00037910"/>
    </source>
</evidence>
<dbReference type="GO" id="GO:0016132">
    <property type="term" value="P:brassinosteroid biosynthetic process"/>
    <property type="evidence" value="ECO:0007669"/>
    <property type="project" value="UniProtKB-UniPathway"/>
</dbReference>
<proteinExistence type="inferred from homology"/>
<keyword evidence="14" id="KW-1185">Reference proteome</keyword>
<feature type="domain" description="3-oxo-5-alpha-steroid 4-dehydrogenase C-terminal" evidence="12">
    <location>
        <begin position="111"/>
        <end position="262"/>
    </location>
</feature>
<dbReference type="OMA" id="PHYALEW"/>
<dbReference type="PIRSF" id="PIRSF015596">
    <property type="entry name" value="5_alpha-SR2"/>
    <property type="match status" value="1"/>
</dbReference>
<feature type="transmembrane region" description="Helical" evidence="11">
    <location>
        <begin position="6"/>
        <end position="28"/>
    </location>
</feature>
<comment type="catalytic activity">
    <reaction evidence="9 11">
        <text>a 3-oxo-5alpha-steroid + NADP(+) = a 3-oxo-Delta(4)-steroid + NADPH + H(+)</text>
        <dbReference type="Rhea" id="RHEA:54384"/>
        <dbReference type="ChEBI" id="CHEBI:13601"/>
        <dbReference type="ChEBI" id="CHEBI:15378"/>
        <dbReference type="ChEBI" id="CHEBI:47909"/>
        <dbReference type="ChEBI" id="CHEBI:57783"/>
        <dbReference type="ChEBI" id="CHEBI:58349"/>
        <dbReference type="EC" id="1.3.1.22"/>
    </reaction>
</comment>
<evidence type="ECO:0000256" key="6">
    <source>
        <dbReference type="ARBA" id="ARBA00023002"/>
    </source>
</evidence>
<dbReference type="EC" id="1.3.1.22" evidence="11"/>
<evidence type="ECO:0000256" key="11">
    <source>
        <dbReference type="PIRNR" id="PIRNR015596"/>
    </source>
</evidence>
<dbReference type="InterPro" id="IPR016636">
    <property type="entry name" value="3-oxo-5-alpha-steroid_4-DH"/>
</dbReference>
<evidence type="ECO:0000256" key="5">
    <source>
        <dbReference type="ARBA" id="ARBA00022989"/>
    </source>
</evidence>
<dbReference type="UniPathway" id="UPA00381"/>
<keyword evidence="6" id="KW-0560">Oxidoreductase</keyword>
<dbReference type="GO" id="GO:0047751">
    <property type="term" value="F:3-oxo-5-alpha-steroid 4-dehydrogenase (NADP+) activity"/>
    <property type="evidence" value="ECO:0007669"/>
    <property type="project" value="UniProtKB-EC"/>
</dbReference>
<comment type="pathway">
    <text evidence="8 11">Plant hormone biosynthesis; brassinosteroid biosynthesis.</text>
</comment>
<keyword evidence="11" id="KW-0752">Steroid biosynthesis</keyword>
<dbReference type="FunFam" id="1.20.120.1630:FF:000002">
    <property type="entry name" value="Steroid 5 alpha-reductase 1"/>
    <property type="match status" value="1"/>
</dbReference>
<comment type="pathway">
    <text evidence="2">Hormone biosynthesis.</text>
</comment>
<organism evidence="13 14">
    <name type="scientific">Papaver somniferum</name>
    <name type="common">Opium poppy</name>
    <dbReference type="NCBI Taxonomy" id="3469"/>
    <lineage>
        <taxon>Eukaryota</taxon>
        <taxon>Viridiplantae</taxon>
        <taxon>Streptophyta</taxon>
        <taxon>Embryophyta</taxon>
        <taxon>Tracheophyta</taxon>
        <taxon>Spermatophyta</taxon>
        <taxon>Magnoliopsida</taxon>
        <taxon>Ranunculales</taxon>
        <taxon>Papaveraceae</taxon>
        <taxon>Papaveroideae</taxon>
        <taxon>Papaver</taxon>
    </lineage>
</organism>
<protein>
    <recommendedName>
        <fullName evidence="11">Steroid 5-alpha-reductase DET2</fullName>
        <ecNumber evidence="11">1.3.1.22</ecNumber>
    </recommendedName>
</protein>
<evidence type="ECO:0000256" key="4">
    <source>
        <dbReference type="ARBA" id="ARBA00022692"/>
    </source>
</evidence>
<keyword evidence="11" id="KW-1069">Brassinosteroid biosynthesis</keyword>
<sequence length="262" mass="30391">MEDQNLFNTALQIHLILSPITLLALSFIQAPYGKHYRGGWGPSISPSYGWFLMESPTLWLTLLIYPFGRNFSNPKSIALISVFLFHYIHRTLIYPIRLTKSRKNQNSKKHSFPISVVLMAFVYNLLNVYLQSRWVSHYADFNGGGNDWRFWGRFCVGLGIFVSGFAVNVKSDLVLVSLKGDDGGYKVPKGGMFEFVSCANYFGEIMEWFGWMVMIWSWVGFAFFMYTCSNLVPRGGANHRWYLEKFRDEYPKKRRAVIPFVY</sequence>
<feature type="transmembrane region" description="Helical" evidence="11">
    <location>
        <begin position="208"/>
        <end position="226"/>
    </location>
</feature>
<evidence type="ECO:0000256" key="2">
    <source>
        <dbReference type="ARBA" id="ARBA00004972"/>
    </source>
</evidence>